<proteinExistence type="predicted"/>
<sequence>MPENQIAAAPADFAAAVDRIESMTHFFAEVAEEVVDEARLGQPVPTCKGWRIGDLVDHLAGIHRWATDALHAEHAPRETPRPPGQDLVQWYRASAERLVDGLRAAGPEAPAWTMWGDRVAAFWARRQLHETAIHLFDLLNAFRYGDQWHLDEDLALDGIREVLFGFYPRQVRLGRTRGLPGVVRFEVTRRGAADTGIVSPAVGDTPDASTPLGTVRGPAAEIYLGLWNRRPLPGILPPLAETIRAAKLTP</sequence>
<evidence type="ECO:0000313" key="3">
    <source>
        <dbReference type="EMBL" id="BCT75284.1"/>
    </source>
</evidence>
<dbReference type="Pfam" id="PF07398">
    <property type="entry name" value="MDMPI_C"/>
    <property type="match status" value="1"/>
</dbReference>
<dbReference type="PANTHER" id="PTHR40758:SF1">
    <property type="entry name" value="CONSERVED PROTEIN"/>
    <property type="match status" value="1"/>
</dbReference>
<gene>
    <name evidence="3" type="ORF">SCMU_11260</name>
</gene>
<dbReference type="InterPro" id="IPR010872">
    <property type="entry name" value="MDMPI_C-term_domain"/>
</dbReference>
<dbReference type="InterPro" id="IPR024344">
    <property type="entry name" value="MDMPI_metal-binding"/>
</dbReference>
<evidence type="ECO:0000259" key="1">
    <source>
        <dbReference type="Pfam" id="PF07398"/>
    </source>
</evidence>
<dbReference type="EMBL" id="AP024525">
    <property type="protein sequence ID" value="BCT75284.1"/>
    <property type="molecule type" value="Genomic_DNA"/>
</dbReference>
<dbReference type="RefSeq" id="WP_229232046.1">
    <property type="nucleotide sequence ID" value="NZ_AP024525.1"/>
</dbReference>
<feature type="domain" description="MDMPI C-terminal" evidence="1">
    <location>
        <begin position="153"/>
        <end position="233"/>
    </location>
</feature>
<keyword evidence="4" id="KW-1185">Reference proteome</keyword>
<dbReference type="Pfam" id="PF11716">
    <property type="entry name" value="MDMPI_N"/>
    <property type="match status" value="1"/>
</dbReference>
<reference evidence="3 4" key="1">
    <citation type="journal article" date="2021" name="J. Biosci. Bioeng.">
        <title>Identification and characterization of a chc gene cluster responsible for the aromatization pathway of cyclohexanecarboxylate degradation in Sinomonas cyclohexanicum ATCC 51369.</title>
        <authorList>
            <person name="Yamamoto T."/>
            <person name="Hasegawa Y."/>
            <person name="Lau P.C.K."/>
            <person name="Iwaki H."/>
        </authorList>
    </citation>
    <scope>NUCLEOTIDE SEQUENCE [LARGE SCALE GENOMIC DNA]</scope>
    <source>
        <strain evidence="3 4">ATCC 51369</strain>
    </source>
</reference>
<evidence type="ECO:0000259" key="2">
    <source>
        <dbReference type="Pfam" id="PF11716"/>
    </source>
</evidence>
<dbReference type="NCBIfam" id="TIGR03083">
    <property type="entry name" value="maleylpyruvate isomerase family mycothiol-dependent enzyme"/>
    <property type="match status" value="1"/>
</dbReference>
<organism evidence="3 4">
    <name type="scientific">Sinomonas cyclohexanicum</name>
    <name type="common">Corynebacterium cyclohexanicum</name>
    <dbReference type="NCBI Taxonomy" id="322009"/>
    <lineage>
        <taxon>Bacteria</taxon>
        <taxon>Bacillati</taxon>
        <taxon>Actinomycetota</taxon>
        <taxon>Actinomycetes</taxon>
        <taxon>Micrococcales</taxon>
        <taxon>Micrococcaceae</taxon>
        <taxon>Sinomonas</taxon>
    </lineage>
</organism>
<feature type="domain" description="Mycothiol-dependent maleylpyruvate isomerase metal-binding" evidence="2">
    <location>
        <begin position="25"/>
        <end position="138"/>
    </location>
</feature>
<evidence type="ECO:0008006" key="5">
    <source>
        <dbReference type="Google" id="ProtNLM"/>
    </source>
</evidence>
<dbReference type="Proteomes" id="UP001319861">
    <property type="component" value="Chromosome"/>
</dbReference>
<dbReference type="InterPro" id="IPR034660">
    <property type="entry name" value="DinB/YfiT-like"/>
</dbReference>
<dbReference type="SUPFAM" id="SSF109854">
    <property type="entry name" value="DinB/YfiT-like putative metalloenzymes"/>
    <property type="match status" value="1"/>
</dbReference>
<accession>A0ABM7PSS1</accession>
<evidence type="ECO:0000313" key="4">
    <source>
        <dbReference type="Proteomes" id="UP001319861"/>
    </source>
</evidence>
<dbReference type="PANTHER" id="PTHR40758">
    <property type="entry name" value="CONSERVED PROTEIN"/>
    <property type="match status" value="1"/>
</dbReference>
<dbReference type="InterPro" id="IPR017517">
    <property type="entry name" value="Maleyloyr_isom"/>
</dbReference>
<dbReference type="Gene3D" id="1.20.120.450">
    <property type="entry name" value="dinb family like domain"/>
    <property type="match status" value="1"/>
</dbReference>
<protein>
    <recommendedName>
        <fullName evidence="5">Maleylpyruvate isomerase family mycothiol-dependent enzyme</fullName>
    </recommendedName>
</protein>
<name>A0ABM7PSS1_SINCY</name>